<dbReference type="SUPFAM" id="SSF56784">
    <property type="entry name" value="HAD-like"/>
    <property type="match status" value="1"/>
</dbReference>
<dbReference type="PANTHER" id="PTHR12083:SF9">
    <property type="entry name" value="BIFUNCTIONAL POLYNUCLEOTIDE PHOSPHATASE_KINASE"/>
    <property type="match status" value="1"/>
</dbReference>
<dbReference type="InterPro" id="IPR027417">
    <property type="entry name" value="P-loop_NTPase"/>
</dbReference>
<feature type="region of interest" description="Disordered" evidence="1">
    <location>
        <begin position="1"/>
        <end position="35"/>
    </location>
</feature>
<dbReference type="InterPro" id="IPR006549">
    <property type="entry name" value="HAD-SF_hydro_IIIA"/>
</dbReference>
<gene>
    <name evidence="2" type="primary">pnk1</name>
    <name evidence="2" type="ORF">OHC33_002600</name>
</gene>
<dbReference type="Proteomes" id="UP001316803">
    <property type="component" value="Unassembled WGS sequence"/>
</dbReference>
<dbReference type="InterPro" id="IPR006551">
    <property type="entry name" value="Polynucleotide_phosphatase"/>
</dbReference>
<evidence type="ECO:0000256" key="1">
    <source>
        <dbReference type="SAM" id="MobiDB-lite"/>
    </source>
</evidence>
<evidence type="ECO:0000313" key="3">
    <source>
        <dbReference type="Proteomes" id="UP001316803"/>
    </source>
</evidence>
<dbReference type="GO" id="GO:0006281">
    <property type="term" value="P:DNA repair"/>
    <property type="evidence" value="ECO:0007669"/>
    <property type="project" value="TreeGrafter"/>
</dbReference>
<keyword evidence="3" id="KW-1185">Reference proteome</keyword>
<evidence type="ECO:0000313" key="2">
    <source>
        <dbReference type="EMBL" id="KAK5956027.1"/>
    </source>
</evidence>
<dbReference type="Pfam" id="PF13671">
    <property type="entry name" value="AAA_33"/>
    <property type="match status" value="1"/>
</dbReference>
<sequence length="446" mass="50909">MKRAASPKRGSLSPPPVKRKIESTTTSKAVSSFFKPASQKEPEKLVWKILDQSLIVGRYTDPSQPPRPLEHPVRIAAFDLDDALIKPKAGGARFVRNVTSHIWWDAVVPGRLKELYLSGYLMVILTNQGSISLRDNAKSLQKDTLSLKNFKDQLTSFLRQLDFPISVYAATGNDKYRKPRVGMWEQIREEHHLDDDGTIDMDNSFYVGDAAGREKTDMRQKDHATSDRDLAANIGIKFQTPEEFFLGLETEPYLHPFEPKQFLESALSRPQEKAPFTKQNKQELVIFCGSPGAGKSSFYWKVLQPQAYERVNQDILKTRDKCIKAARQFLEDGKSVVVDNTNRDQDARSHWTRVARDFSIPIRCILFTASARLCEHNDVVRAHNSSMNPESRMILPPIAFRSFAQSYVQPSIDEGFQDITTVHFEFEGTDAERKIWSKYWVSKFST</sequence>
<organism evidence="2 3">
    <name type="scientific">Knufia fluminis</name>
    <dbReference type="NCBI Taxonomy" id="191047"/>
    <lineage>
        <taxon>Eukaryota</taxon>
        <taxon>Fungi</taxon>
        <taxon>Dikarya</taxon>
        <taxon>Ascomycota</taxon>
        <taxon>Pezizomycotina</taxon>
        <taxon>Eurotiomycetes</taxon>
        <taxon>Chaetothyriomycetidae</taxon>
        <taxon>Chaetothyriales</taxon>
        <taxon>Trichomeriaceae</taxon>
        <taxon>Knufia</taxon>
    </lineage>
</organism>
<reference evidence="2 3" key="1">
    <citation type="submission" date="2022-12" db="EMBL/GenBank/DDBJ databases">
        <title>Genomic features and morphological characterization of a novel Knufia sp. strain isolated from spacecraft assembly facility.</title>
        <authorList>
            <person name="Teixeira M."/>
            <person name="Chander A.M."/>
            <person name="Stajich J.E."/>
            <person name="Venkateswaran K."/>
        </authorList>
    </citation>
    <scope>NUCLEOTIDE SEQUENCE [LARGE SCALE GENOMIC DNA]</scope>
    <source>
        <strain evidence="2 3">FJI-L2-BK-P2</strain>
    </source>
</reference>
<keyword evidence="2" id="KW-0418">Kinase</keyword>
<proteinExistence type="predicted"/>
<name>A0AAN8I5T6_9EURO</name>
<keyword evidence="2" id="KW-0808">Transferase</keyword>
<dbReference type="Pfam" id="PF08645">
    <property type="entry name" value="PNK3P"/>
    <property type="match status" value="1"/>
</dbReference>
<dbReference type="SUPFAM" id="SSF52540">
    <property type="entry name" value="P-loop containing nucleoside triphosphate hydrolases"/>
    <property type="match status" value="1"/>
</dbReference>
<dbReference type="AlphaFoldDB" id="A0AAN8I5T6"/>
<dbReference type="GO" id="GO:0003690">
    <property type="term" value="F:double-stranded DNA binding"/>
    <property type="evidence" value="ECO:0007669"/>
    <property type="project" value="TreeGrafter"/>
</dbReference>
<accession>A0AAN8I5T6</accession>
<dbReference type="GO" id="GO:0046403">
    <property type="term" value="F:polynucleotide 3'-phosphatase activity"/>
    <property type="evidence" value="ECO:0007669"/>
    <property type="project" value="TreeGrafter"/>
</dbReference>
<dbReference type="PANTHER" id="PTHR12083">
    <property type="entry name" value="BIFUNCTIONAL POLYNUCLEOTIDE PHOSPHATASE/KINASE"/>
    <property type="match status" value="1"/>
</dbReference>
<dbReference type="NCBIfam" id="TIGR01662">
    <property type="entry name" value="HAD-SF-IIIA"/>
    <property type="match status" value="1"/>
</dbReference>
<dbReference type="InterPro" id="IPR013954">
    <property type="entry name" value="PNK3P"/>
</dbReference>
<comment type="caution">
    <text evidence="2">The sequence shown here is derived from an EMBL/GenBank/DDBJ whole genome shotgun (WGS) entry which is preliminary data.</text>
</comment>
<dbReference type="Gene3D" id="3.40.50.1000">
    <property type="entry name" value="HAD superfamily/HAD-like"/>
    <property type="match status" value="1"/>
</dbReference>
<protein>
    <submittedName>
        <fullName evidence="2">DNA kinase/phosphatase Pnk1</fullName>
    </submittedName>
</protein>
<dbReference type="InterPro" id="IPR023214">
    <property type="entry name" value="HAD_sf"/>
</dbReference>
<dbReference type="EMBL" id="JAKLMC020000005">
    <property type="protein sequence ID" value="KAK5956027.1"/>
    <property type="molecule type" value="Genomic_DNA"/>
</dbReference>
<dbReference type="NCBIfam" id="TIGR01664">
    <property type="entry name" value="DNA-3'-Pase"/>
    <property type="match status" value="1"/>
</dbReference>
<dbReference type="InterPro" id="IPR036412">
    <property type="entry name" value="HAD-like_sf"/>
</dbReference>
<dbReference type="FunFam" id="3.40.50.300:FF:002548">
    <property type="entry name" value="DNA kinase/phosphatase Pnk1"/>
    <property type="match status" value="1"/>
</dbReference>
<dbReference type="GO" id="GO:0046404">
    <property type="term" value="F:ATP-dependent polydeoxyribonucleotide 5'-hydroxyl-kinase activity"/>
    <property type="evidence" value="ECO:0007669"/>
    <property type="project" value="TreeGrafter"/>
</dbReference>
<dbReference type="Gene3D" id="3.40.50.300">
    <property type="entry name" value="P-loop containing nucleotide triphosphate hydrolases"/>
    <property type="match status" value="1"/>
</dbReference>